<organism evidence="2 3">
    <name type="scientific">Catellatospora citrea</name>
    <dbReference type="NCBI Taxonomy" id="53366"/>
    <lineage>
        <taxon>Bacteria</taxon>
        <taxon>Bacillati</taxon>
        <taxon>Actinomycetota</taxon>
        <taxon>Actinomycetes</taxon>
        <taxon>Micromonosporales</taxon>
        <taxon>Micromonosporaceae</taxon>
        <taxon>Catellatospora</taxon>
    </lineage>
</organism>
<protein>
    <submittedName>
        <fullName evidence="2">Uncharacterized protein</fullName>
    </submittedName>
</protein>
<evidence type="ECO:0000313" key="3">
    <source>
        <dbReference type="Proteomes" id="UP000659904"/>
    </source>
</evidence>
<reference evidence="2 3" key="1">
    <citation type="submission" date="2021-01" db="EMBL/GenBank/DDBJ databases">
        <title>Whole genome shotgun sequence of Catellatospora citrea NBRC 14495.</title>
        <authorList>
            <person name="Komaki H."/>
            <person name="Tamura T."/>
        </authorList>
    </citation>
    <scope>NUCLEOTIDE SEQUENCE [LARGE SCALE GENOMIC DNA]</scope>
    <source>
        <strain evidence="2 3">NBRC 14495</strain>
    </source>
</reference>
<accession>A0A8J3KK69</accession>
<keyword evidence="3" id="KW-1185">Reference proteome</keyword>
<name>A0A8J3KK69_9ACTN</name>
<feature type="transmembrane region" description="Helical" evidence="1">
    <location>
        <begin position="25"/>
        <end position="45"/>
    </location>
</feature>
<proteinExistence type="predicted"/>
<dbReference type="AlphaFoldDB" id="A0A8J3KK69"/>
<keyword evidence="1" id="KW-0812">Transmembrane</keyword>
<sequence>MLAQAPPHHPSPAAPVVRRLHGYQLLLLVLTAVAQLLAAGVAVVAHGQAEDVIAGLPRTVVAPGTLGGRPRDRSPAADGLIADAMRGQPVWEGTAEVKAVYGDPANGLLLHAVAGWFDWDTDELTYLFYDLRVAGIAVVDIDDVPAGPLGGYAACGHAGGDEEDATVVCAWTDEDSVGTFIWFGSSVEAARAEFIALRGEVEVVKPVSEW</sequence>
<comment type="caution">
    <text evidence="2">The sequence shown here is derived from an EMBL/GenBank/DDBJ whole genome shotgun (WGS) entry which is preliminary data.</text>
</comment>
<evidence type="ECO:0000313" key="2">
    <source>
        <dbReference type="EMBL" id="GIG01543.1"/>
    </source>
</evidence>
<dbReference type="RefSeq" id="WP_120317474.1">
    <property type="nucleotide sequence ID" value="NZ_BONH01000040.1"/>
</dbReference>
<gene>
    <name evidence="2" type="ORF">Cci01nite_66360</name>
</gene>
<evidence type="ECO:0000256" key="1">
    <source>
        <dbReference type="SAM" id="Phobius"/>
    </source>
</evidence>
<dbReference type="EMBL" id="BONH01000040">
    <property type="protein sequence ID" value="GIG01543.1"/>
    <property type="molecule type" value="Genomic_DNA"/>
</dbReference>
<keyword evidence="1" id="KW-0472">Membrane</keyword>
<keyword evidence="1" id="KW-1133">Transmembrane helix</keyword>
<dbReference type="Proteomes" id="UP000659904">
    <property type="component" value="Unassembled WGS sequence"/>
</dbReference>